<gene>
    <name evidence="1" type="ORF">GCM10011385_16100</name>
</gene>
<dbReference type="PANTHER" id="PTHR39338">
    <property type="entry name" value="BLL5662 PROTEIN-RELATED"/>
    <property type="match status" value="1"/>
</dbReference>
<dbReference type="RefSeq" id="WP_188720511.1">
    <property type="nucleotide sequence ID" value="NZ_BMIF01000004.1"/>
</dbReference>
<dbReference type="PANTHER" id="PTHR39338:SF7">
    <property type="entry name" value="BLL6692 PROTEIN"/>
    <property type="match status" value="1"/>
</dbReference>
<dbReference type="InterPro" id="IPR008912">
    <property type="entry name" value="Uncharacterised_CoxE"/>
</dbReference>
<keyword evidence="2" id="KW-1185">Reference proteome</keyword>
<dbReference type="EMBL" id="BMIF01000004">
    <property type="protein sequence ID" value="GGA63089.1"/>
    <property type="molecule type" value="Genomic_DNA"/>
</dbReference>
<accession>A0A916RNK9</accession>
<organism evidence="1 2">
    <name type="scientific">Nitratireductor aestuarii</name>
    <dbReference type="NCBI Taxonomy" id="1735103"/>
    <lineage>
        <taxon>Bacteria</taxon>
        <taxon>Pseudomonadati</taxon>
        <taxon>Pseudomonadota</taxon>
        <taxon>Alphaproteobacteria</taxon>
        <taxon>Hyphomicrobiales</taxon>
        <taxon>Phyllobacteriaceae</taxon>
        <taxon>Nitratireductor</taxon>
    </lineage>
</organism>
<proteinExistence type="predicted"/>
<dbReference type="AlphaFoldDB" id="A0A916RNK9"/>
<sequence>MFISFFLELKAAKVPVSLREYLSLLEALKADIITYDVEGFYYLSRATLVKDERHLDRFDQVFSHVFKGLEGLEGADILSPENLPEEWLRKLAEKHLTEEEKKLIQSLGGFDKLMETLKKRLEEQKERHQGGSKWIGTAGTSPFGAYGYNPEGVRIGQDGSRNRRAVKVWDKREFRNFDDTVELGTRNIKVALKRLRRWVRDGAQEEFDLPGTIQSTAEHGYLDVRTRPERRNAVKLLMFFDVGGSMDDHIRTIEELFSAARSEFKHMEYFYFHNCLYEGVWKDNRRRRAEVTSTMDLLHKYGSDYKVIFVGDASMSPYEIREAGGSVEHWNAEPGWVWLRRAQQQWPHSIWLNPVQEDAWKYTASIGMIRQLFDGRMYPLTLRGLEAATRELSRKS</sequence>
<protein>
    <submittedName>
        <fullName evidence="1">VWA domain-containing protein</fullName>
    </submittedName>
</protein>
<reference evidence="1" key="2">
    <citation type="submission" date="2020-09" db="EMBL/GenBank/DDBJ databases">
        <authorList>
            <person name="Sun Q."/>
            <person name="Zhou Y."/>
        </authorList>
    </citation>
    <scope>NUCLEOTIDE SEQUENCE</scope>
    <source>
        <strain evidence="1">CGMCC 1.15320</strain>
    </source>
</reference>
<evidence type="ECO:0000313" key="2">
    <source>
        <dbReference type="Proteomes" id="UP000636264"/>
    </source>
</evidence>
<evidence type="ECO:0000313" key="1">
    <source>
        <dbReference type="EMBL" id="GGA63089.1"/>
    </source>
</evidence>
<dbReference type="Pfam" id="PF05762">
    <property type="entry name" value="VWA_CoxE"/>
    <property type="match status" value="1"/>
</dbReference>
<reference evidence="1" key="1">
    <citation type="journal article" date="2014" name="Int. J. Syst. Evol. Microbiol.">
        <title>Complete genome sequence of Corynebacterium casei LMG S-19264T (=DSM 44701T), isolated from a smear-ripened cheese.</title>
        <authorList>
            <consortium name="US DOE Joint Genome Institute (JGI-PGF)"/>
            <person name="Walter F."/>
            <person name="Albersmeier A."/>
            <person name="Kalinowski J."/>
            <person name="Ruckert C."/>
        </authorList>
    </citation>
    <scope>NUCLEOTIDE SEQUENCE</scope>
    <source>
        <strain evidence="1">CGMCC 1.15320</strain>
    </source>
</reference>
<dbReference type="Proteomes" id="UP000636264">
    <property type="component" value="Unassembled WGS sequence"/>
</dbReference>
<comment type="caution">
    <text evidence="1">The sequence shown here is derived from an EMBL/GenBank/DDBJ whole genome shotgun (WGS) entry which is preliminary data.</text>
</comment>
<name>A0A916RNK9_9HYPH</name>